<accession>A0ABP3PEF9</accession>
<dbReference type="Proteomes" id="UP001499951">
    <property type="component" value="Unassembled WGS sequence"/>
</dbReference>
<gene>
    <name evidence="1" type="ORF">GCM10008942_12430</name>
</gene>
<protein>
    <recommendedName>
        <fullName evidence="3">BioF2-like acetyltransferase domain-containing protein</fullName>
    </recommendedName>
</protein>
<keyword evidence="2" id="KW-1185">Reference proteome</keyword>
<dbReference type="EMBL" id="BAAADD010000003">
    <property type="protein sequence ID" value="GAA0565605.1"/>
    <property type="molecule type" value="Genomic_DNA"/>
</dbReference>
<sequence>MSVHSDTRPAWSIASLPRRRVLLTPELTCAEADAYDQFVATAPSGHYSQTRAWARVAVAERSVEPLFFLVRHGSEVIGTGLALRPVLGGVPLPWARIEHGPVTAMPEDLPEVLASLRQSCLARGILRLSVRPCWTDPHRLVAETLLGGAGFVPQQRVDSCLTRVKRLDLSTLDDKKSWSASHLVEIRREIGRAAQAGATVRPGRHEDLVRLQTMAGLSGAWTEAYGGYFLRPGASMFVSEFQGALVSAIFVTLHKGLATLVQVLSTARPLPFSPTVLAATEAMQWARRMGAQAFEDEGYSGLASYCRTEFLLVGEHVRWLL</sequence>
<comment type="caution">
    <text evidence="1">The sequence shown here is derived from an EMBL/GenBank/DDBJ whole genome shotgun (WGS) entry which is preliminary data.</text>
</comment>
<evidence type="ECO:0000313" key="2">
    <source>
        <dbReference type="Proteomes" id="UP001499951"/>
    </source>
</evidence>
<dbReference type="Gene3D" id="3.40.630.30">
    <property type="match status" value="2"/>
</dbReference>
<proteinExistence type="predicted"/>
<dbReference type="RefSeq" id="WP_166933473.1">
    <property type="nucleotide sequence ID" value="NZ_BAAADD010000003.1"/>
</dbReference>
<name>A0ABP3PEF9_9PROT</name>
<organism evidence="1 2">
    <name type="scientific">Rhizomicrobium electricum</name>
    <dbReference type="NCBI Taxonomy" id="480070"/>
    <lineage>
        <taxon>Bacteria</taxon>
        <taxon>Pseudomonadati</taxon>
        <taxon>Pseudomonadota</taxon>
        <taxon>Alphaproteobacteria</taxon>
        <taxon>Micropepsales</taxon>
        <taxon>Micropepsaceae</taxon>
        <taxon>Rhizomicrobium</taxon>
    </lineage>
</organism>
<dbReference type="SUPFAM" id="SSF55729">
    <property type="entry name" value="Acyl-CoA N-acyltransferases (Nat)"/>
    <property type="match status" value="2"/>
</dbReference>
<reference evidence="2" key="1">
    <citation type="journal article" date="2019" name="Int. J. Syst. Evol. Microbiol.">
        <title>The Global Catalogue of Microorganisms (GCM) 10K type strain sequencing project: providing services to taxonomists for standard genome sequencing and annotation.</title>
        <authorList>
            <consortium name="The Broad Institute Genomics Platform"/>
            <consortium name="The Broad Institute Genome Sequencing Center for Infectious Disease"/>
            <person name="Wu L."/>
            <person name="Ma J."/>
        </authorList>
    </citation>
    <scope>NUCLEOTIDE SEQUENCE [LARGE SCALE GENOMIC DNA]</scope>
    <source>
        <strain evidence="2">JCM 15089</strain>
    </source>
</reference>
<evidence type="ECO:0000313" key="1">
    <source>
        <dbReference type="EMBL" id="GAA0565605.1"/>
    </source>
</evidence>
<dbReference type="InterPro" id="IPR016181">
    <property type="entry name" value="Acyl_CoA_acyltransferase"/>
</dbReference>
<evidence type="ECO:0008006" key="3">
    <source>
        <dbReference type="Google" id="ProtNLM"/>
    </source>
</evidence>